<gene>
    <name evidence="1" type="ORF">PoB_004677900</name>
</gene>
<dbReference type="Proteomes" id="UP000735302">
    <property type="component" value="Unassembled WGS sequence"/>
</dbReference>
<evidence type="ECO:0000313" key="1">
    <source>
        <dbReference type="EMBL" id="GFO20274.1"/>
    </source>
</evidence>
<comment type="caution">
    <text evidence="1">The sequence shown here is derived from an EMBL/GenBank/DDBJ whole genome shotgun (WGS) entry which is preliminary data.</text>
</comment>
<reference evidence="1 2" key="1">
    <citation type="journal article" date="2021" name="Elife">
        <title>Chloroplast acquisition without the gene transfer in kleptoplastic sea slugs, Plakobranchus ocellatus.</title>
        <authorList>
            <person name="Maeda T."/>
            <person name="Takahashi S."/>
            <person name="Yoshida T."/>
            <person name="Shimamura S."/>
            <person name="Takaki Y."/>
            <person name="Nagai Y."/>
            <person name="Toyoda A."/>
            <person name="Suzuki Y."/>
            <person name="Arimoto A."/>
            <person name="Ishii H."/>
            <person name="Satoh N."/>
            <person name="Nishiyama T."/>
            <person name="Hasebe M."/>
            <person name="Maruyama T."/>
            <person name="Minagawa J."/>
            <person name="Obokata J."/>
            <person name="Shigenobu S."/>
        </authorList>
    </citation>
    <scope>NUCLEOTIDE SEQUENCE [LARGE SCALE GENOMIC DNA]</scope>
</reference>
<name>A0AAV4BN18_9GAST</name>
<evidence type="ECO:0000313" key="2">
    <source>
        <dbReference type="Proteomes" id="UP000735302"/>
    </source>
</evidence>
<keyword evidence="2" id="KW-1185">Reference proteome</keyword>
<protein>
    <submittedName>
        <fullName evidence="1">Uncharacterized protein</fullName>
    </submittedName>
</protein>
<dbReference type="AlphaFoldDB" id="A0AAV4BN18"/>
<proteinExistence type="predicted"/>
<accession>A0AAV4BN18</accession>
<sequence>MYTARPTSRSVSTSYSFDEGKRFCSHRLETLGYSPFACCSGDTKVWASNGKRLGHSTQEGGRRRGSRWSWKMVEEGRRRRRALDKSCELVHFIQYWLHLRRLV</sequence>
<organism evidence="1 2">
    <name type="scientific">Plakobranchus ocellatus</name>
    <dbReference type="NCBI Taxonomy" id="259542"/>
    <lineage>
        <taxon>Eukaryota</taxon>
        <taxon>Metazoa</taxon>
        <taxon>Spiralia</taxon>
        <taxon>Lophotrochozoa</taxon>
        <taxon>Mollusca</taxon>
        <taxon>Gastropoda</taxon>
        <taxon>Heterobranchia</taxon>
        <taxon>Euthyneura</taxon>
        <taxon>Panpulmonata</taxon>
        <taxon>Sacoglossa</taxon>
        <taxon>Placobranchoidea</taxon>
        <taxon>Plakobranchidae</taxon>
        <taxon>Plakobranchus</taxon>
    </lineage>
</organism>
<dbReference type="EMBL" id="BLXT01005154">
    <property type="protein sequence ID" value="GFO20274.1"/>
    <property type="molecule type" value="Genomic_DNA"/>
</dbReference>